<gene>
    <name evidence="2" type="ORF">GCM10023173_26420</name>
</gene>
<evidence type="ECO:0000256" key="1">
    <source>
        <dbReference type="SAM" id="SignalP"/>
    </source>
</evidence>
<feature type="chain" id="PRO_5045393339" description="DUF4359 domain-containing protein" evidence="1">
    <location>
        <begin position="27"/>
        <end position="123"/>
    </location>
</feature>
<comment type="caution">
    <text evidence="2">The sequence shown here is derived from an EMBL/GenBank/DDBJ whole genome shotgun (WGS) entry which is preliminary data.</text>
</comment>
<sequence length="123" mass="13869">MSKTRFFALLLIAVMVAALLTNPTQDKLESAVQDKATSLLMSQLNYKDTEAMQLGMTLFGNRIVKEFVSNSVIIENYYLFSIIKIRWQGQTTPPIGGGAFTKVWLSPEIDRKADEIVRILKNL</sequence>
<evidence type="ECO:0008006" key="4">
    <source>
        <dbReference type="Google" id="ProtNLM"/>
    </source>
</evidence>
<evidence type="ECO:0000313" key="3">
    <source>
        <dbReference type="Proteomes" id="UP001500394"/>
    </source>
</evidence>
<proteinExistence type="predicted"/>
<reference evidence="3" key="1">
    <citation type="journal article" date="2019" name="Int. J. Syst. Evol. Microbiol.">
        <title>The Global Catalogue of Microorganisms (GCM) 10K type strain sequencing project: providing services to taxonomists for standard genome sequencing and annotation.</title>
        <authorList>
            <consortium name="The Broad Institute Genomics Platform"/>
            <consortium name="The Broad Institute Genome Sequencing Center for Infectious Disease"/>
            <person name="Wu L."/>
            <person name="Ma J."/>
        </authorList>
    </citation>
    <scope>NUCLEOTIDE SEQUENCE [LARGE SCALE GENOMIC DNA]</scope>
    <source>
        <strain evidence="3">JCM 17858</strain>
    </source>
</reference>
<name>A0ABP8R9U4_9SPHI</name>
<protein>
    <recommendedName>
        <fullName evidence="4">DUF4359 domain-containing protein</fullName>
    </recommendedName>
</protein>
<keyword evidence="1" id="KW-0732">Signal</keyword>
<dbReference type="Proteomes" id="UP001500394">
    <property type="component" value="Unassembled WGS sequence"/>
</dbReference>
<keyword evidence="3" id="KW-1185">Reference proteome</keyword>
<evidence type="ECO:0000313" key="2">
    <source>
        <dbReference type="EMBL" id="GAA4521223.1"/>
    </source>
</evidence>
<accession>A0ABP8R9U4</accession>
<organism evidence="2 3">
    <name type="scientific">Sphingobacterium thermophilum</name>
    <dbReference type="NCBI Taxonomy" id="768534"/>
    <lineage>
        <taxon>Bacteria</taxon>
        <taxon>Pseudomonadati</taxon>
        <taxon>Bacteroidota</taxon>
        <taxon>Sphingobacteriia</taxon>
        <taxon>Sphingobacteriales</taxon>
        <taxon>Sphingobacteriaceae</taxon>
        <taxon>Sphingobacterium</taxon>
    </lineage>
</organism>
<dbReference type="EMBL" id="BAABGR010000044">
    <property type="protein sequence ID" value="GAA4521223.1"/>
    <property type="molecule type" value="Genomic_DNA"/>
</dbReference>
<dbReference type="RefSeq" id="WP_345069220.1">
    <property type="nucleotide sequence ID" value="NZ_BAABGR010000044.1"/>
</dbReference>
<feature type="signal peptide" evidence="1">
    <location>
        <begin position="1"/>
        <end position="26"/>
    </location>
</feature>